<evidence type="ECO:0000256" key="1">
    <source>
        <dbReference type="HAMAP-Rule" id="MF_00226"/>
    </source>
</evidence>
<dbReference type="NCBIfam" id="TIGR00177">
    <property type="entry name" value="molyb_syn"/>
    <property type="match status" value="1"/>
</dbReference>
<dbReference type="EMBL" id="SRHY01000001">
    <property type="protein sequence ID" value="TFJ94726.1"/>
    <property type="molecule type" value="Genomic_DNA"/>
</dbReference>
<dbReference type="NCBIfam" id="TIGR00199">
    <property type="entry name" value="PncC_domain"/>
    <property type="match status" value="1"/>
</dbReference>
<feature type="domain" description="MoaB/Mog" evidence="2">
    <location>
        <begin position="8"/>
        <end position="175"/>
    </location>
</feature>
<dbReference type="InterPro" id="IPR036653">
    <property type="entry name" value="CinA-like_C"/>
</dbReference>
<dbReference type="NCBIfam" id="NF001813">
    <property type="entry name" value="PRK00549.1"/>
    <property type="match status" value="1"/>
</dbReference>
<organism evidence="3 4">
    <name type="scientific">Lentibacillus salicampi</name>
    <dbReference type="NCBI Taxonomy" id="175306"/>
    <lineage>
        <taxon>Bacteria</taxon>
        <taxon>Bacillati</taxon>
        <taxon>Bacillota</taxon>
        <taxon>Bacilli</taxon>
        <taxon>Bacillales</taxon>
        <taxon>Bacillaceae</taxon>
        <taxon>Lentibacillus</taxon>
    </lineage>
</organism>
<protein>
    <recommendedName>
        <fullName evidence="1">Putative competence-damage inducible protein</fullName>
    </recommendedName>
</protein>
<proteinExistence type="inferred from homology"/>
<dbReference type="InterPro" id="IPR041424">
    <property type="entry name" value="CinA_KH"/>
</dbReference>
<dbReference type="Proteomes" id="UP000298484">
    <property type="component" value="Unassembled WGS sequence"/>
</dbReference>
<dbReference type="InterPro" id="IPR008135">
    <property type="entry name" value="Competence-induced_CinA"/>
</dbReference>
<dbReference type="OrthoDB" id="9801454at2"/>
<dbReference type="RefSeq" id="WP_135108370.1">
    <property type="nucleotide sequence ID" value="NZ_SRHY01000001.1"/>
</dbReference>
<dbReference type="PANTHER" id="PTHR13939">
    <property type="entry name" value="NICOTINAMIDE-NUCLEOTIDE AMIDOHYDROLASE PNCC"/>
    <property type="match status" value="1"/>
</dbReference>
<dbReference type="SUPFAM" id="SSF142433">
    <property type="entry name" value="CinA-like"/>
    <property type="match status" value="1"/>
</dbReference>
<keyword evidence="4" id="KW-1185">Reference proteome</keyword>
<dbReference type="AlphaFoldDB" id="A0A4Y9AFX8"/>
<reference evidence="3 4" key="1">
    <citation type="submission" date="2019-03" db="EMBL/GenBank/DDBJ databases">
        <title>Genome sequence of Lentibacillus salicampi ATCC BAA-719.</title>
        <authorList>
            <person name="Maclea K.S."/>
            <person name="Simoes Junior M."/>
        </authorList>
    </citation>
    <scope>NUCLEOTIDE SEQUENCE [LARGE SCALE GENOMIC DNA]</scope>
    <source>
        <strain evidence="3 4">ATCC BAA-719</strain>
    </source>
</reference>
<gene>
    <name evidence="1" type="primary">cinA</name>
    <name evidence="3" type="ORF">E4U82_02090</name>
</gene>
<comment type="similarity">
    <text evidence="1">Belongs to the CinA family.</text>
</comment>
<dbReference type="PIRSF" id="PIRSF006728">
    <property type="entry name" value="CinA"/>
    <property type="match status" value="1"/>
</dbReference>
<name>A0A4Y9AFX8_9BACI</name>
<dbReference type="SUPFAM" id="SSF53218">
    <property type="entry name" value="Molybdenum cofactor biosynthesis proteins"/>
    <property type="match status" value="1"/>
</dbReference>
<dbReference type="NCBIfam" id="TIGR00200">
    <property type="entry name" value="cinA_nterm"/>
    <property type="match status" value="1"/>
</dbReference>
<dbReference type="Gene3D" id="3.30.70.2860">
    <property type="match status" value="1"/>
</dbReference>
<dbReference type="Pfam" id="PF00994">
    <property type="entry name" value="MoCF_biosynth"/>
    <property type="match status" value="1"/>
</dbReference>
<evidence type="ECO:0000313" key="3">
    <source>
        <dbReference type="EMBL" id="TFJ94726.1"/>
    </source>
</evidence>
<evidence type="ECO:0000313" key="4">
    <source>
        <dbReference type="Proteomes" id="UP000298484"/>
    </source>
</evidence>
<dbReference type="Pfam" id="PF02464">
    <property type="entry name" value="CinA"/>
    <property type="match status" value="1"/>
</dbReference>
<dbReference type="HAMAP" id="MF_00226_B">
    <property type="entry name" value="CinA_B"/>
    <property type="match status" value="1"/>
</dbReference>
<comment type="caution">
    <text evidence="3">The sequence shown here is derived from an EMBL/GenBank/DDBJ whole genome shotgun (WGS) entry which is preliminary data.</text>
</comment>
<dbReference type="InterPro" id="IPR036425">
    <property type="entry name" value="MoaB/Mog-like_dom_sf"/>
</dbReference>
<dbReference type="InterPro" id="IPR008136">
    <property type="entry name" value="CinA_C"/>
</dbReference>
<dbReference type="Gene3D" id="3.90.950.20">
    <property type="entry name" value="CinA-like"/>
    <property type="match status" value="1"/>
</dbReference>
<dbReference type="Gene3D" id="3.40.980.10">
    <property type="entry name" value="MoaB/Mog-like domain"/>
    <property type="match status" value="1"/>
</dbReference>
<sequence length="415" mass="45444">MMKNINAEIVAVGTELLLGQIANTNAQWISEKLASIGINVHHHAVVGDNLKRVEEQFRISGNRSDVMIVTGGLGPTEDDLTREAFQQITGADIVEHEPAMKKIEAFFQKQKTDMTPNNRKQARVFAGSDVIENNTGMAAGMSLSHEGKTWFFLPGVPREMKQMMTYSVLPQLQQLAGEKMVIQSTMLRFTGIGESRLEHELRDLIHEQTNPTIAPLAQNEGVAIRLTSKAATSDEATDVINRTKQEILDRVGGHYYGVDDQTLEEKVLALLKKKDVSVGAAESLTGGMFTDKLISVPGASDVCRGGIVCYDTKVKENVLHIPEDLIRQYGTISGECAAAMAENACSLLKADIGISFTGVAGPDSIEGHQAGTVYIALHDQSGKQLTRKYTFAGNRQTIRRRTVTKGYELLFNLLN</sequence>
<evidence type="ECO:0000259" key="2">
    <source>
        <dbReference type="SMART" id="SM00852"/>
    </source>
</evidence>
<dbReference type="SMART" id="SM00852">
    <property type="entry name" value="MoCF_biosynth"/>
    <property type="match status" value="1"/>
</dbReference>
<dbReference type="Pfam" id="PF18146">
    <property type="entry name" value="CinA_KH"/>
    <property type="match status" value="1"/>
</dbReference>
<accession>A0A4Y9AFX8</accession>
<dbReference type="PANTHER" id="PTHR13939:SF0">
    <property type="entry name" value="NMN AMIDOHYDROLASE-LIKE PROTEIN YFAY"/>
    <property type="match status" value="1"/>
</dbReference>
<dbReference type="CDD" id="cd00885">
    <property type="entry name" value="cinA"/>
    <property type="match status" value="1"/>
</dbReference>
<dbReference type="InterPro" id="IPR050101">
    <property type="entry name" value="CinA"/>
</dbReference>
<dbReference type="InterPro" id="IPR001453">
    <property type="entry name" value="MoaB/Mog_dom"/>
</dbReference>